<evidence type="ECO:0000256" key="3">
    <source>
        <dbReference type="ARBA" id="ARBA00022692"/>
    </source>
</evidence>
<dbReference type="PANTHER" id="PTHR30482">
    <property type="entry name" value="HIGH-AFFINITY BRANCHED-CHAIN AMINO ACID TRANSPORT SYSTEM PERMEASE"/>
    <property type="match status" value="1"/>
</dbReference>
<evidence type="ECO:0000256" key="5">
    <source>
        <dbReference type="ARBA" id="ARBA00023136"/>
    </source>
</evidence>
<keyword evidence="2" id="KW-1003">Cell membrane</keyword>
<name>A0ABN2X8L3_9ACTN</name>
<feature type="transmembrane region" description="Helical" evidence="7">
    <location>
        <begin position="199"/>
        <end position="218"/>
    </location>
</feature>
<sequence>MNKPTTQPRSQGGPPTRARRAAGKRSPAPARTPARLAALGPAARLRRPRVLAVVAVCAAALALPQVLPASDVPVLVTLLLSAIVVTGLSMLMGYAGQISLGHAAFYLIGAYTAALLATHGRPTWLGLAAAPLAAAVVAAVIGVPLLRLRGHQLAFATLAMQLILLNVVGQQEWTGGDIGLQGVPRLTVAGYEFSSAKSYAYLTLAALALVVIVTRNVVASRPGRGLRALATSEVAAESAGVPVVAYKLAVFSLSAGFAGLAGGIYAFYTGYLAPGSFPVLLSFEFVVMAVIGGLGTVWGALAGAAVITLLLQELNELGTAEGMPGSAPAVLSYAVYGLLLVLVVLYLPRGLVPSATAWWERRRARRRSGGPHDDSPADGPGTGTGAAAGKGT</sequence>
<feature type="transmembrane region" description="Helical" evidence="7">
    <location>
        <begin position="251"/>
        <end position="273"/>
    </location>
</feature>
<evidence type="ECO:0000256" key="1">
    <source>
        <dbReference type="ARBA" id="ARBA00004651"/>
    </source>
</evidence>
<feature type="transmembrane region" description="Helical" evidence="7">
    <location>
        <begin position="153"/>
        <end position="169"/>
    </location>
</feature>
<dbReference type="PANTHER" id="PTHR30482:SF10">
    <property type="entry name" value="HIGH-AFFINITY BRANCHED-CHAIN AMINO ACID TRANSPORT PROTEIN BRAE"/>
    <property type="match status" value="1"/>
</dbReference>
<gene>
    <name evidence="8" type="ORF">GCM10009802_02380</name>
</gene>
<evidence type="ECO:0000256" key="2">
    <source>
        <dbReference type="ARBA" id="ARBA00022475"/>
    </source>
</evidence>
<evidence type="ECO:0000313" key="9">
    <source>
        <dbReference type="Proteomes" id="UP001500443"/>
    </source>
</evidence>
<evidence type="ECO:0000256" key="7">
    <source>
        <dbReference type="SAM" id="Phobius"/>
    </source>
</evidence>
<feature type="transmembrane region" description="Helical" evidence="7">
    <location>
        <begin position="50"/>
        <end position="67"/>
    </location>
</feature>
<keyword evidence="3 7" id="KW-0812">Transmembrane</keyword>
<feature type="transmembrane region" description="Helical" evidence="7">
    <location>
        <begin position="100"/>
        <end position="118"/>
    </location>
</feature>
<proteinExistence type="predicted"/>
<evidence type="ECO:0000256" key="6">
    <source>
        <dbReference type="SAM" id="MobiDB-lite"/>
    </source>
</evidence>
<dbReference type="CDD" id="cd06581">
    <property type="entry name" value="TM_PBP1_LivM_like"/>
    <property type="match status" value="1"/>
</dbReference>
<feature type="region of interest" description="Disordered" evidence="6">
    <location>
        <begin position="366"/>
        <end position="392"/>
    </location>
</feature>
<evidence type="ECO:0000256" key="4">
    <source>
        <dbReference type="ARBA" id="ARBA00022989"/>
    </source>
</evidence>
<feature type="compositionally biased region" description="Polar residues" evidence="6">
    <location>
        <begin position="1"/>
        <end position="10"/>
    </location>
</feature>
<evidence type="ECO:0008006" key="10">
    <source>
        <dbReference type="Google" id="ProtNLM"/>
    </source>
</evidence>
<dbReference type="InterPro" id="IPR001851">
    <property type="entry name" value="ABC_transp_permease"/>
</dbReference>
<keyword evidence="4 7" id="KW-1133">Transmembrane helix</keyword>
<comment type="caution">
    <text evidence="8">The sequence shown here is derived from an EMBL/GenBank/DDBJ whole genome shotgun (WGS) entry which is preliminary data.</text>
</comment>
<evidence type="ECO:0000313" key="8">
    <source>
        <dbReference type="EMBL" id="GAA2107374.1"/>
    </source>
</evidence>
<accession>A0ABN2X8L3</accession>
<feature type="transmembrane region" description="Helical" evidence="7">
    <location>
        <begin position="285"/>
        <end position="311"/>
    </location>
</feature>
<dbReference type="InterPro" id="IPR043428">
    <property type="entry name" value="LivM-like"/>
</dbReference>
<dbReference type="Pfam" id="PF02653">
    <property type="entry name" value="BPD_transp_2"/>
    <property type="match status" value="1"/>
</dbReference>
<feature type="transmembrane region" description="Helical" evidence="7">
    <location>
        <begin position="73"/>
        <end position="93"/>
    </location>
</feature>
<organism evidence="8 9">
    <name type="scientific">Streptomyces synnematoformans</name>
    <dbReference type="NCBI Taxonomy" id="415721"/>
    <lineage>
        <taxon>Bacteria</taxon>
        <taxon>Bacillati</taxon>
        <taxon>Actinomycetota</taxon>
        <taxon>Actinomycetes</taxon>
        <taxon>Kitasatosporales</taxon>
        <taxon>Streptomycetaceae</taxon>
        <taxon>Streptomyces</taxon>
    </lineage>
</organism>
<protein>
    <recommendedName>
        <fullName evidence="10">Branched-chain amino acid ABC transporter permease</fullName>
    </recommendedName>
</protein>
<feature type="transmembrane region" description="Helical" evidence="7">
    <location>
        <begin position="124"/>
        <end position="146"/>
    </location>
</feature>
<dbReference type="Proteomes" id="UP001500443">
    <property type="component" value="Unassembled WGS sequence"/>
</dbReference>
<comment type="subcellular location">
    <subcellularLocation>
        <location evidence="1">Cell membrane</location>
        <topology evidence="1">Multi-pass membrane protein</topology>
    </subcellularLocation>
</comment>
<dbReference type="EMBL" id="BAAAPF010000002">
    <property type="protein sequence ID" value="GAA2107374.1"/>
    <property type="molecule type" value="Genomic_DNA"/>
</dbReference>
<feature type="region of interest" description="Disordered" evidence="6">
    <location>
        <begin position="1"/>
        <end position="31"/>
    </location>
</feature>
<reference evidence="8 9" key="1">
    <citation type="journal article" date="2019" name="Int. J. Syst. Evol. Microbiol.">
        <title>The Global Catalogue of Microorganisms (GCM) 10K type strain sequencing project: providing services to taxonomists for standard genome sequencing and annotation.</title>
        <authorList>
            <consortium name="The Broad Institute Genomics Platform"/>
            <consortium name="The Broad Institute Genome Sequencing Center for Infectious Disease"/>
            <person name="Wu L."/>
            <person name="Ma J."/>
        </authorList>
    </citation>
    <scope>NUCLEOTIDE SEQUENCE [LARGE SCALE GENOMIC DNA]</scope>
    <source>
        <strain evidence="8 9">JCM 15481</strain>
    </source>
</reference>
<keyword evidence="5 7" id="KW-0472">Membrane</keyword>
<keyword evidence="9" id="KW-1185">Reference proteome</keyword>
<feature type="compositionally biased region" description="Gly residues" evidence="6">
    <location>
        <begin position="380"/>
        <end position="392"/>
    </location>
</feature>
<feature type="transmembrane region" description="Helical" evidence="7">
    <location>
        <begin position="331"/>
        <end position="359"/>
    </location>
</feature>